<proteinExistence type="predicted"/>
<dbReference type="GO" id="GO:0000407">
    <property type="term" value="C:phagophore assembly site"/>
    <property type="evidence" value="ECO:0007669"/>
    <property type="project" value="UniProtKB-SubCell"/>
</dbReference>
<evidence type="ECO:0000259" key="3">
    <source>
        <dbReference type="Pfam" id="PF21034"/>
    </source>
</evidence>
<dbReference type="InterPro" id="IPR045142">
    <property type="entry name" value="BCAS3-like"/>
</dbReference>
<dbReference type="InterPro" id="IPR001680">
    <property type="entry name" value="WD40_rpt"/>
</dbReference>
<dbReference type="SMART" id="SM00320">
    <property type="entry name" value="WD40"/>
    <property type="match status" value="3"/>
</dbReference>
<keyword evidence="4" id="KW-1185">Reference proteome</keyword>
<dbReference type="InterPro" id="IPR022175">
    <property type="entry name" value="BCAS3_dom"/>
</dbReference>
<name>A0AB40BUE3_DIOCR</name>
<dbReference type="Proteomes" id="UP001515500">
    <property type="component" value="Chromosome 8"/>
</dbReference>
<dbReference type="Pfam" id="PF21034">
    <property type="entry name" value="BCAS3_WD40"/>
    <property type="match status" value="1"/>
</dbReference>
<dbReference type="InterPro" id="IPR015943">
    <property type="entry name" value="WD40/YVTN_repeat-like_dom_sf"/>
</dbReference>
<feature type="domain" description="BCAS3 WD40" evidence="3">
    <location>
        <begin position="183"/>
        <end position="478"/>
    </location>
</feature>
<sequence length="896" mass="97363">MRNDVQRPQGAAPRGGKGNGIFSLRNISNYLRIVSSGASTVASTVRATGASVASSIAGDDDASRDQVHWAGFDKLECEGDILRLVLLLGYRSGFQVWDVEEVDDVRQLVSRHEGFVSFLQMQKNPLPSRMAEDRFSDFRPLLVVVGDGSSTGNSNSADGSGLHCAGSASNFPELGNENIVPTFVRFYSLRTHEYVHVLKFRSAIYSVRCSPRVVAVSLASQIQCFDAATLEREYTILTFPIVSGSVGVSNIGYGPLAVGSRWLAYSGNPVAVSNTLRVTPQDLNPATGLPASLPNGSLVAHYAKESSKQLAAGIVTLGDLGYKKLSKYYSEIISDSNSSVKQGNPTSKTNGAIAGHFPDAENTGMVIVRDIVSKNVVVQFKAHRSPISALCFDPSGTLLVTASIHGHNINVFRIMPSPNGSSLESDVPGTCVHLYRLQRGMTNAVIQDISFSNDSQWIMISSSRGTSHLFAISPFGGTSNRQYNDFKHGNSGYGADMTSKGAVSYPLKGCQQSLCASGSPVTLSVVSRIKNGSNGWKGAVTGAAAAATGKVNPLSVAIASTFHYCKRSGRYADIRSSRAKYTLLVFSPSGSIIQYALRESNGEDSGLDMSGINTVSHVPVPETDAGFVVEALQKWDVCHKRNRRDRGDAFDVYGEHGNGESIKFFQKGLRKGNTVYPANSGTDTRVKPITEENHHLYISEAELHMHSVFIPLWAKSEISFQVMKYDNSKTDIGGDSGGEIEIEKISTCPIETRSKDLVPVFDYYQAPRLPQSRSHSMDNERNGTLLHQKSEFSEDGEKHSRRSSCSSLECAPEGAAVGDMPNVFNENSFGSLQATTEANEDFVNSMDKPNINRQLEFVHNRESLKPEAQLEHVNNIESLNMETDLEDHDNQPDYLR</sequence>
<feature type="domain" description="BCAS3" evidence="2">
    <location>
        <begin position="620"/>
        <end position="762"/>
    </location>
</feature>
<dbReference type="PANTHER" id="PTHR13268">
    <property type="entry name" value="BREAST CARCINOMA AMPLIFIED SEQUENCE 3"/>
    <property type="match status" value="1"/>
</dbReference>
<dbReference type="SUPFAM" id="SSF50978">
    <property type="entry name" value="WD40 repeat-like"/>
    <property type="match status" value="1"/>
</dbReference>
<evidence type="ECO:0000313" key="5">
    <source>
        <dbReference type="RefSeq" id="XP_039130475.1"/>
    </source>
</evidence>
<dbReference type="InterPro" id="IPR036322">
    <property type="entry name" value="WD40_repeat_dom_sf"/>
</dbReference>
<reference evidence="5" key="1">
    <citation type="submission" date="2025-08" db="UniProtKB">
        <authorList>
            <consortium name="RefSeq"/>
        </authorList>
    </citation>
    <scope>IDENTIFICATION</scope>
</reference>
<comment type="subcellular location">
    <subcellularLocation>
        <location evidence="1">Preautophagosomal structure</location>
    </subcellularLocation>
</comment>
<dbReference type="PANTHER" id="PTHR13268:SF7">
    <property type="entry name" value="AUTOPHAGY-RELATED PROTEIN 18F"/>
    <property type="match status" value="1"/>
</dbReference>
<evidence type="ECO:0000259" key="2">
    <source>
        <dbReference type="Pfam" id="PF12490"/>
    </source>
</evidence>
<dbReference type="GeneID" id="120266893"/>
<dbReference type="RefSeq" id="XP_039130475.1">
    <property type="nucleotide sequence ID" value="XM_039274541.1"/>
</dbReference>
<protein>
    <submittedName>
        <fullName evidence="5">Autophagy-related protein 18f-like isoform X1</fullName>
    </submittedName>
</protein>
<dbReference type="Gene3D" id="2.130.10.10">
    <property type="entry name" value="YVTN repeat-like/Quinoprotein amine dehydrogenase"/>
    <property type="match status" value="1"/>
</dbReference>
<dbReference type="AlphaFoldDB" id="A0AB40BUE3"/>
<dbReference type="GO" id="GO:0042594">
    <property type="term" value="P:response to starvation"/>
    <property type="evidence" value="ECO:0007669"/>
    <property type="project" value="TreeGrafter"/>
</dbReference>
<evidence type="ECO:0000313" key="4">
    <source>
        <dbReference type="Proteomes" id="UP001515500"/>
    </source>
</evidence>
<evidence type="ECO:0000256" key="1">
    <source>
        <dbReference type="ARBA" id="ARBA00004329"/>
    </source>
</evidence>
<accession>A0AB40BUE3</accession>
<dbReference type="InterPro" id="IPR048382">
    <property type="entry name" value="BCAS3_WD40"/>
</dbReference>
<organism evidence="4 5">
    <name type="scientific">Dioscorea cayennensis subsp. rotundata</name>
    <name type="common">White Guinea yam</name>
    <name type="synonym">Dioscorea rotundata</name>
    <dbReference type="NCBI Taxonomy" id="55577"/>
    <lineage>
        <taxon>Eukaryota</taxon>
        <taxon>Viridiplantae</taxon>
        <taxon>Streptophyta</taxon>
        <taxon>Embryophyta</taxon>
        <taxon>Tracheophyta</taxon>
        <taxon>Spermatophyta</taxon>
        <taxon>Magnoliopsida</taxon>
        <taxon>Liliopsida</taxon>
        <taxon>Dioscoreales</taxon>
        <taxon>Dioscoreaceae</taxon>
        <taxon>Dioscorea</taxon>
    </lineage>
</organism>
<gene>
    <name evidence="5" type="primary">LOC120266893</name>
</gene>
<dbReference type="Pfam" id="PF12490">
    <property type="entry name" value="BCAS3"/>
    <property type="match status" value="1"/>
</dbReference>
<dbReference type="GO" id="GO:0006914">
    <property type="term" value="P:autophagy"/>
    <property type="evidence" value="ECO:0007669"/>
    <property type="project" value="InterPro"/>
</dbReference>